<gene>
    <name evidence="2" type="primary">fcp6</name>
</gene>
<sequence>MMKLALLSALAGSAVAFAPAATRASSSALNA</sequence>
<dbReference type="AlphaFoldDB" id="Q2PC08"/>
<name>Q2PC08_9STRA</name>
<evidence type="ECO:0000256" key="1">
    <source>
        <dbReference type="SAM" id="SignalP"/>
    </source>
</evidence>
<protein>
    <submittedName>
        <fullName evidence="2">Fucoxanthin chlorophyll a/c binding protein</fullName>
    </submittedName>
</protein>
<organism evidence="2">
    <name type="scientific">Cyclotella cryptica</name>
    <dbReference type="NCBI Taxonomy" id="29204"/>
    <lineage>
        <taxon>Eukaryota</taxon>
        <taxon>Sar</taxon>
        <taxon>Stramenopiles</taxon>
        <taxon>Ochrophyta</taxon>
        <taxon>Bacillariophyta</taxon>
        <taxon>Coscinodiscophyceae</taxon>
        <taxon>Thalassiosirophycidae</taxon>
        <taxon>Stephanodiscales</taxon>
        <taxon>Stephanodiscaceae</taxon>
        <taxon>Cyclotella</taxon>
    </lineage>
</organism>
<accession>Q2PC08</accession>
<keyword evidence="1" id="KW-0732">Signal</keyword>
<evidence type="ECO:0000313" key="2">
    <source>
        <dbReference type="EMBL" id="CAI44221.1"/>
    </source>
</evidence>
<feature type="non-terminal residue" evidence="2">
    <location>
        <position position="31"/>
    </location>
</feature>
<proteinExistence type="predicted"/>
<dbReference type="EMBL" id="AJ875051">
    <property type="protein sequence ID" value="CAI44221.1"/>
    <property type="molecule type" value="Genomic_DNA"/>
</dbReference>
<feature type="chain" id="PRO_5004213322" evidence="1">
    <location>
        <begin position="17"/>
        <end position="31"/>
    </location>
</feature>
<reference evidence="2" key="1">
    <citation type="submission" date="2005-01" db="EMBL/GenBank/DDBJ databases">
        <title>Cloning and sequence analyses of the 5`noncoding regions of several fcp genes of the centric diatom Cyclotella cryptica.</title>
        <authorList>
            <person name="Rhiel E.H."/>
        </authorList>
    </citation>
    <scope>NUCLEOTIDE SEQUENCE</scope>
</reference>
<feature type="signal peptide" evidence="1">
    <location>
        <begin position="1"/>
        <end position="16"/>
    </location>
</feature>